<dbReference type="VEuPathDB" id="FungiDB:FUN_004826"/>
<dbReference type="EMBL" id="LLXI01002533">
    <property type="protein sequence ID" value="PKY57389.1"/>
    <property type="molecule type" value="Genomic_DNA"/>
</dbReference>
<dbReference type="Proteomes" id="UP000234323">
    <property type="component" value="Unassembled WGS sequence"/>
</dbReference>
<dbReference type="VEuPathDB" id="FungiDB:RhiirFUN_016001"/>
<gene>
    <name evidence="2" type="ORF">RhiirA4_478416</name>
</gene>
<name>A0A2I1HEU8_9GLOM</name>
<evidence type="ECO:0000256" key="1">
    <source>
        <dbReference type="SAM" id="MobiDB-lite"/>
    </source>
</evidence>
<protein>
    <submittedName>
        <fullName evidence="2">Uncharacterized protein</fullName>
    </submittedName>
</protein>
<comment type="caution">
    <text evidence="2">The sequence shown here is derived from an EMBL/GenBank/DDBJ whole genome shotgun (WGS) entry which is preliminary data.</text>
</comment>
<feature type="region of interest" description="Disordered" evidence="1">
    <location>
        <begin position="66"/>
        <end position="110"/>
    </location>
</feature>
<organism evidence="2 3">
    <name type="scientific">Rhizophagus irregularis</name>
    <dbReference type="NCBI Taxonomy" id="588596"/>
    <lineage>
        <taxon>Eukaryota</taxon>
        <taxon>Fungi</taxon>
        <taxon>Fungi incertae sedis</taxon>
        <taxon>Mucoromycota</taxon>
        <taxon>Glomeromycotina</taxon>
        <taxon>Glomeromycetes</taxon>
        <taxon>Glomerales</taxon>
        <taxon>Glomeraceae</taxon>
        <taxon>Rhizophagus</taxon>
    </lineage>
</organism>
<reference evidence="2 3" key="1">
    <citation type="submission" date="2015-10" db="EMBL/GenBank/DDBJ databases">
        <title>Genome analyses suggest a sexual origin of heterokaryosis in a supposedly ancient asexual fungus.</title>
        <authorList>
            <person name="Ropars J."/>
            <person name="Sedzielewska K."/>
            <person name="Noel J."/>
            <person name="Charron P."/>
            <person name="Farinelli L."/>
            <person name="Marton T."/>
            <person name="Kruger M."/>
            <person name="Pelin A."/>
            <person name="Brachmann A."/>
            <person name="Corradi N."/>
        </authorList>
    </citation>
    <scope>NUCLEOTIDE SEQUENCE [LARGE SCALE GENOMIC DNA]</scope>
    <source>
        <strain evidence="2 3">A4</strain>
    </source>
</reference>
<proteinExistence type="predicted"/>
<evidence type="ECO:0000313" key="2">
    <source>
        <dbReference type="EMBL" id="PKY57389.1"/>
    </source>
</evidence>
<sequence>MLYPSDPFQLPISHLGYKAFKVVQEKSTYKLITYYKNWADLDKITNTKLNLQEYEGIRYFTSQLSKDRNQLPRSGCNQKKNQDSANKVGPNTTNNKNKEGKPDGNSYTLKNLKKGLDSSETEKLTLLAEIRSLLRRLEN</sequence>
<feature type="compositionally biased region" description="Polar residues" evidence="1">
    <location>
        <begin position="71"/>
        <end position="95"/>
    </location>
</feature>
<accession>A0A2I1HEU8</accession>
<evidence type="ECO:0000313" key="3">
    <source>
        <dbReference type="Proteomes" id="UP000234323"/>
    </source>
</evidence>
<keyword evidence="3" id="KW-1185">Reference proteome</keyword>
<dbReference type="VEuPathDB" id="FungiDB:RhiirA1_461063"/>
<dbReference type="AlphaFoldDB" id="A0A2I1HEU8"/>